<protein>
    <submittedName>
        <fullName evidence="2">Putative membrane protein</fullName>
    </submittedName>
</protein>
<name>A0A316D9I1_9BACL</name>
<comment type="caution">
    <text evidence="2">The sequence shown here is derived from an EMBL/GenBank/DDBJ whole genome shotgun (WGS) entry which is preliminary data.</text>
</comment>
<accession>A0A316D9I1</accession>
<dbReference type="OrthoDB" id="7205479at2"/>
<keyword evidence="3" id="KW-1185">Reference proteome</keyword>
<dbReference type="Pfam" id="PF04020">
    <property type="entry name" value="Phage_holin_4_2"/>
    <property type="match status" value="1"/>
</dbReference>
<dbReference type="PANTHER" id="PTHR37309:SF1">
    <property type="entry name" value="SLR0284 PROTEIN"/>
    <property type="match status" value="1"/>
</dbReference>
<reference evidence="2 3" key="1">
    <citation type="submission" date="2018-05" db="EMBL/GenBank/DDBJ databases">
        <title>Genomic Encyclopedia of Type Strains, Phase IV (KMG-IV): sequencing the most valuable type-strain genomes for metagenomic binning, comparative biology and taxonomic classification.</title>
        <authorList>
            <person name="Goeker M."/>
        </authorList>
    </citation>
    <scope>NUCLEOTIDE SEQUENCE [LARGE SCALE GENOMIC DNA]</scope>
    <source>
        <strain evidence="2 3">DSM 18773</strain>
    </source>
</reference>
<sequence>MRLIWNWIISAVSLLIVAWLFPKISIDTVGAAFVAALVLGLVNAVIRPILQVLALPITLITFGIFALVINAAMLLVTSSFVAGFHVETFASAFFGSIVLSIVSAILGAVKQD</sequence>
<organism evidence="2 3">
    <name type="scientific">Tumebacillus permanentifrigoris</name>
    <dbReference type="NCBI Taxonomy" id="378543"/>
    <lineage>
        <taxon>Bacteria</taxon>
        <taxon>Bacillati</taxon>
        <taxon>Bacillota</taxon>
        <taxon>Bacilli</taxon>
        <taxon>Bacillales</taxon>
        <taxon>Alicyclobacillaceae</taxon>
        <taxon>Tumebacillus</taxon>
    </lineage>
</organism>
<feature type="transmembrane region" description="Helical" evidence="1">
    <location>
        <begin position="88"/>
        <end position="109"/>
    </location>
</feature>
<dbReference type="AlphaFoldDB" id="A0A316D9I1"/>
<evidence type="ECO:0000313" key="2">
    <source>
        <dbReference type="EMBL" id="PWK12998.1"/>
    </source>
</evidence>
<dbReference type="PANTHER" id="PTHR37309">
    <property type="entry name" value="SLR0284 PROTEIN"/>
    <property type="match status" value="1"/>
</dbReference>
<proteinExistence type="predicted"/>
<feature type="transmembrane region" description="Helical" evidence="1">
    <location>
        <begin position="53"/>
        <end position="76"/>
    </location>
</feature>
<evidence type="ECO:0000313" key="3">
    <source>
        <dbReference type="Proteomes" id="UP000245634"/>
    </source>
</evidence>
<gene>
    <name evidence="2" type="ORF">C7459_10816</name>
</gene>
<keyword evidence="1" id="KW-0812">Transmembrane</keyword>
<feature type="transmembrane region" description="Helical" evidence="1">
    <location>
        <begin position="5"/>
        <end position="22"/>
    </location>
</feature>
<keyword evidence="1" id="KW-0472">Membrane</keyword>
<dbReference type="Proteomes" id="UP000245634">
    <property type="component" value="Unassembled WGS sequence"/>
</dbReference>
<keyword evidence="1" id="KW-1133">Transmembrane helix</keyword>
<feature type="transmembrane region" description="Helical" evidence="1">
    <location>
        <begin position="28"/>
        <end position="46"/>
    </location>
</feature>
<dbReference type="InterPro" id="IPR007165">
    <property type="entry name" value="Phage_holin_4_2"/>
</dbReference>
<dbReference type="RefSeq" id="WP_109688893.1">
    <property type="nucleotide sequence ID" value="NZ_QGGL01000008.1"/>
</dbReference>
<dbReference type="EMBL" id="QGGL01000008">
    <property type="protein sequence ID" value="PWK12998.1"/>
    <property type="molecule type" value="Genomic_DNA"/>
</dbReference>
<evidence type="ECO:0000256" key="1">
    <source>
        <dbReference type="SAM" id="Phobius"/>
    </source>
</evidence>